<feature type="transmembrane region" description="Helical" evidence="7">
    <location>
        <begin position="138"/>
        <end position="160"/>
    </location>
</feature>
<feature type="transmembrane region" description="Helical" evidence="7">
    <location>
        <begin position="181"/>
        <end position="206"/>
    </location>
</feature>
<feature type="transmembrane region" description="Helical" evidence="7">
    <location>
        <begin position="73"/>
        <end position="97"/>
    </location>
</feature>
<dbReference type="SUPFAM" id="SSF161098">
    <property type="entry name" value="MetI-like"/>
    <property type="match status" value="1"/>
</dbReference>
<evidence type="ECO:0000256" key="4">
    <source>
        <dbReference type="ARBA" id="ARBA00022692"/>
    </source>
</evidence>
<dbReference type="EMBL" id="JBHSMH010000005">
    <property type="protein sequence ID" value="MFC5467653.1"/>
    <property type="molecule type" value="Genomic_DNA"/>
</dbReference>
<dbReference type="PROSITE" id="PS50928">
    <property type="entry name" value="ABC_TM1"/>
    <property type="match status" value="1"/>
</dbReference>
<comment type="caution">
    <text evidence="9">The sequence shown here is derived from an EMBL/GenBank/DDBJ whole genome shotgun (WGS) entry which is preliminary data.</text>
</comment>
<evidence type="ECO:0000256" key="6">
    <source>
        <dbReference type="ARBA" id="ARBA00023136"/>
    </source>
</evidence>
<evidence type="ECO:0000256" key="1">
    <source>
        <dbReference type="ARBA" id="ARBA00004651"/>
    </source>
</evidence>
<dbReference type="InterPro" id="IPR035906">
    <property type="entry name" value="MetI-like_sf"/>
</dbReference>
<keyword evidence="3" id="KW-1003">Cell membrane</keyword>
<dbReference type="Proteomes" id="UP001596105">
    <property type="component" value="Unassembled WGS sequence"/>
</dbReference>
<dbReference type="RefSeq" id="WP_209742947.1">
    <property type="nucleotide sequence ID" value="NZ_JBHSMH010000005.1"/>
</dbReference>
<feature type="transmembrane region" description="Helical" evidence="7">
    <location>
        <begin position="242"/>
        <end position="263"/>
    </location>
</feature>
<protein>
    <submittedName>
        <fullName evidence="9">Carbohydrate ABC transporter permease</fullName>
    </submittedName>
</protein>
<dbReference type="InterPro" id="IPR000515">
    <property type="entry name" value="MetI-like"/>
</dbReference>
<evidence type="ECO:0000256" key="5">
    <source>
        <dbReference type="ARBA" id="ARBA00022989"/>
    </source>
</evidence>
<evidence type="ECO:0000256" key="3">
    <source>
        <dbReference type="ARBA" id="ARBA00022475"/>
    </source>
</evidence>
<evidence type="ECO:0000259" key="8">
    <source>
        <dbReference type="PROSITE" id="PS50928"/>
    </source>
</evidence>
<dbReference type="PANTHER" id="PTHR43744">
    <property type="entry name" value="ABC TRANSPORTER PERMEASE PROTEIN MG189-RELATED-RELATED"/>
    <property type="match status" value="1"/>
</dbReference>
<feature type="transmembrane region" description="Helical" evidence="7">
    <location>
        <begin position="109"/>
        <end position="132"/>
    </location>
</feature>
<evidence type="ECO:0000256" key="7">
    <source>
        <dbReference type="RuleBase" id="RU363032"/>
    </source>
</evidence>
<dbReference type="Gene3D" id="1.10.3720.10">
    <property type="entry name" value="MetI-like"/>
    <property type="match status" value="1"/>
</dbReference>
<sequence>MRATLRGIHYASMALLAVMTLFPIYWMFMSAFRAESEMFRYTELSWRLFFPVDWTFHNFEAIFLDEDKPFGRYMLNTFAMAGTVTAAGLIVNAMAAFAFAKLHFPFKKLLLVVFLSTLAIPPEVVMVPQYLVIRDLDWLNTFAGLIVPSIVWVFGIFMLTQFFADIPRAILEAARIDGASWLRIFTIIVLPSAVPALITLGIITFIHQWDSLLWPLIIISEDSKQVIQVVISSFTSDQEKHWGKIVAASSASSVPILVIFLFLQKYYVRGIMMSGVKG</sequence>
<keyword evidence="10" id="KW-1185">Reference proteome</keyword>
<organism evidence="9 10">
    <name type="scientific">Cohnella suwonensis</name>
    <dbReference type="NCBI Taxonomy" id="696072"/>
    <lineage>
        <taxon>Bacteria</taxon>
        <taxon>Bacillati</taxon>
        <taxon>Bacillota</taxon>
        <taxon>Bacilli</taxon>
        <taxon>Bacillales</taxon>
        <taxon>Paenibacillaceae</taxon>
        <taxon>Cohnella</taxon>
    </lineage>
</organism>
<feature type="transmembrane region" description="Helical" evidence="7">
    <location>
        <begin position="7"/>
        <end position="28"/>
    </location>
</feature>
<evidence type="ECO:0000313" key="9">
    <source>
        <dbReference type="EMBL" id="MFC5467653.1"/>
    </source>
</evidence>
<comment type="subcellular location">
    <subcellularLocation>
        <location evidence="1 7">Cell membrane</location>
        <topology evidence="1 7">Multi-pass membrane protein</topology>
    </subcellularLocation>
</comment>
<keyword evidence="4 7" id="KW-0812">Transmembrane</keyword>
<dbReference type="CDD" id="cd06261">
    <property type="entry name" value="TM_PBP2"/>
    <property type="match status" value="1"/>
</dbReference>
<gene>
    <name evidence="9" type="ORF">ACFPPD_02915</name>
</gene>
<keyword evidence="2 7" id="KW-0813">Transport</keyword>
<reference evidence="10" key="1">
    <citation type="journal article" date="2019" name="Int. J. Syst. Evol. Microbiol.">
        <title>The Global Catalogue of Microorganisms (GCM) 10K type strain sequencing project: providing services to taxonomists for standard genome sequencing and annotation.</title>
        <authorList>
            <consortium name="The Broad Institute Genomics Platform"/>
            <consortium name="The Broad Institute Genome Sequencing Center for Infectious Disease"/>
            <person name="Wu L."/>
            <person name="Ma J."/>
        </authorList>
    </citation>
    <scope>NUCLEOTIDE SEQUENCE [LARGE SCALE GENOMIC DNA]</scope>
    <source>
        <strain evidence="10">CCUG 57113</strain>
    </source>
</reference>
<keyword evidence="5 7" id="KW-1133">Transmembrane helix</keyword>
<feature type="domain" description="ABC transmembrane type-1" evidence="8">
    <location>
        <begin position="74"/>
        <end position="263"/>
    </location>
</feature>
<proteinExistence type="inferred from homology"/>
<accession>A0ABW0LP72</accession>
<evidence type="ECO:0000313" key="10">
    <source>
        <dbReference type="Proteomes" id="UP001596105"/>
    </source>
</evidence>
<comment type="similarity">
    <text evidence="7">Belongs to the binding-protein-dependent transport system permease family.</text>
</comment>
<dbReference type="Pfam" id="PF00528">
    <property type="entry name" value="BPD_transp_1"/>
    <property type="match status" value="1"/>
</dbReference>
<dbReference type="PANTHER" id="PTHR43744:SF12">
    <property type="entry name" value="ABC TRANSPORTER PERMEASE PROTEIN MG189-RELATED"/>
    <property type="match status" value="1"/>
</dbReference>
<evidence type="ECO:0000256" key="2">
    <source>
        <dbReference type="ARBA" id="ARBA00022448"/>
    </source>
</evidence>
<name>A0ABW0LP72_9BACL</name>
<keyword evidence="6 7" id="KW-0472">Membrane</keyword>